<dbReference type="InterPro" id="IPR021399">
    <property type="entry name" value="DUF3038"/>
</dbReference>
<dbReference type="STRING" id="1173020.Cha6605_5959"/>
<evidence type="ECO:0000313" key="1">
    <source>
        <dbReference type="EMBL" id="AFY96805.1"/>
    </source>
</evidence>
<dbReference type="KEGG" id="cmp:Cha6605_5959"/>
<accession>K9UPT6</accession>
<dbReference type="EMBL" id="CP003600">
    <property type="protein sequence ID" value="AFY96805.1"/>
    <property type="molecule type" value="Genomic_DNA"/>
</dbReference>
<dbReference type="HOGENOM" id="CLU_104980_0_0_3"/>
<dbReference type="Proteomes" id="UP000010366">
    <property type="component" value="Chromosome"/>
</dbReference>
<dbReference type="eggNOG" id="ENOG502Z7IT">
    <property type="taxonomic scope" value="Bacteria"/>
</dbReference>
<sequence>MPASNPKLDELLIVSQLAPSHLNEIAKELDLVAIALAALTQLDRAALRQVATDLELDALVSGWLENWPSNRDTHRSHVDVQLLRALVIILHHLAKEHHSLLRRNISYWQKTNQYHQLPLQSPSLADYIGNFITMYQMRFGTDRRESFEALTETALNLLINLLFYSSPNGHQRLWNALLQRAERSARGEASPTDNPTT</sequence>
<evidence type="ECO:0008006" key="3">
    <source>
        <dbReference type="Google" id="ProtNLM"/>
    </source>
</evidence>
<evidence type="ECO:0000313" key="2">
    <source>
        <dbReference type="Proteomes" id="UP000010366"/>
    </source>
</evidence>
<gene>
    <name evidence="1" type="ORF">Cha6605_5959</name>
</gene>
<dbReference type="AlphaFoldDB" id="K9UPT6"/>
<reference evidence="1 2" key="1">
    <citation type="submission" date="2012-05" db="EMBL/GenBank/DDBJ databases">
        <title>Finished chromosome of genome of Chamaesiphon sp. PCC 6605.</title>
        <authorList>
            <consortium name="US DOE Joint Genome Institute"/>
            <person name="Gugger M."/>
            <person name="Coursin T."/>
            <person name="Rippka R."/>
            <person name="Tandeau De Marsac N."/>
            <person name="Huntemann M."/>
            <person name="Wei C.-L."/>
            <person name="Han J."/>
            <person name="Detter J.C."/>
            <person name="Han C."/>
            <person name="Tapia R."/>
            <person name="Chen A."/>
            <person name="Kyrpides N."/>
            <person name="Mavromatis K."/>
            <person name="Markowitz V."/>
            <person name="Szeto E."/>
            <person name="Ivanova N."/>
            <person name="Pagani I."/>
            <person name="Pati A."/>
            <person name="Goodwin L."/>
            <person name="Nordberg H.P."/>
            <person name="Cantor M.N."/>
            <person name="Hua S.X."/>
            <person name="Woyke T."/>
            <person name="Kerfeld C.A."/>
        </authorList>
    </citation>
    <scope>NUCLEOTIDE SEQUENCE [LARGE SCALE GENOMIC DNA]</scope>
    <source>
        <strain evidence="2">ATCC 27169 / PCC 6605</strain>
    </source>
</reference>
<protein>
    <recommendedName>
        <fullName evidence="3">DUF3038 domain-containing protein</fullName>
    </recommendedName>
</protein>
<name>K9UPT6_CHAP6</name>
<dbReference type="Pfam" id="PF11237">
    <property type="entry name" value="DUF3038"/>
    <property type="match status" value="1"/>
</dbReference>
<proteinExistence type="predicted"/>
<organism evidence="1 2">
    <name type="scientific">Chamaesiphon minutus (strain ATCC 27169 / PCC 6605)</name>
    <dbReference type="NCBI Taxonomy" id="1173020"/>
    <lineage>
        <taxon>Bacteria</taxon>
        <taxon>Bacillati</taxon>
        <taxon>Cyanobacteriota</taxon>
        <taxon>Cyanophyceae</taxon>
        <taxon>Gomontiellales</taxon>
        <taxon>Chamaesiphonaceae</taxon>
        <taxon>Chamaesiphon</taxon>
    </lineage>
</organism>
<keyword evidence="2" id="KW-1185">Reference proteome</keyword>